<feature type="compositionally biased region" description="Polar residues" evidence="1">
    <location>
        <begin position="7"/>
        <end position="17"/>
    </location>
</feature>
<proteinExistence type="predicted"/>
<accession>A0A6L9SPN6</accession>
<evidence type="ECO:0000313" key="3">
    <source>
        <dbReference type="Proteomes" id="UP000483293"/>
    </source>
</evidence>
<gene>
    <name evidence="2" type="ORF">GFD21_01540</name>
</gene>
<sequence length="81" mass="8841">MTHHNHSMQPTAQSQDAQPAHASGWPRPAQRNGRSWNEPKHTDGSFHFQSPVNANAQGAAKSGRRAMPFKATGHKGGISFR</sequence>
<evidence type="ECO:0000256" key="1">
    <source>
        <dbReference type="SAM" id="MobiDB-lite"/>
    </source>
</evidence>
<comment type="caution">
    <text evidence="2">The sequence shown here is derived from an EMBL/GenBank/DDBJ whole genome shotgun (WGS) entry which is preliminary data.</text>
</comment>
<dbReference type="AlphaFoldDB" id="A0A6L9SPN6"/>
<protein>
    <submittedName>
        <fullName evidence="2">Uncharacterized protein</fullName>
    </submittedName>
</protein>
<dbReference type="EMBL" id="WHZV01000001">
    <property type="protein sequence ID" value="NEG54486.1"/>
    <property type="molecule type" value="Genomic_DNA"/>
</dbReference>
<keyword evidence="3" id="KW-1185">Reference proteome</keyword>
<feature type="compositionally biased region" description="Polar residues" evidence="1">
    <location>
        <begin position="47"/>
        <end position="56"/>
    </location>
</feature>
<dbReference type="Proteomes" id="UP000483293">
    <property type="component" value="Unassembled WGS sequence"/>
</dbReference>
<reference evidence="2 3" key="1">
    <citation type="submission" date="2019-10" db="EMBL/GenBank/DDBJ databases">
        <title>Bifidobacterium from non-human primates.</title>
        <authorList>
            <person name="Modesto M."/>
        </authorList>
    </citation>
    <scope>NUCLEOTIDE SEQUENCE [LARGE SCALE GENOMIC DNA]</scope>
    <source>
        <strain evidence="2 3">SMA15</strain>
    </source>
</reference>
<organism evidence="2 3">
    <name type="scientific">Bifidobacterium platyrrhinorum</name>
    <dbReference type="NCBI Taxonomy" id="2661628"/>
    <lineage>
        <taxon>Bacteria</taxon>
        <taxon>Bacillati</taxon>
        <taxon>Actinomycetota</taxon>
        <taxon>Actinomycetes</taxon>
        <taxon>Bifidobacteriales</taxon>
        <taxon>Bifidobacteriaceae</taxon>
        <taxon>Bifidobacterium</taxon>
    </lineage>
</organism>
<evidence type="ECO:0000313" key="2">
    <source>
        <dbReference type="EMBL" id="NEG54486.1"/>
    </source>
</evidence>
<feature type="region of interest" description="Disordered" evidence="1">
    <location>
        <begin position="1"/>
        <end position="81"/>
    </location>
</feature>
<name>A0A6L9SPN6_9BIFI</name>